<name>A0A644UJN7_9ZZZZ</name>
<sequence>MTCNIPILFIIFKRKEISLQSFARIKKVKPTKIYIACDGARPFIKGEIDLVSNTRQAILDQIDWDCEVKTLFQDENLGCATGVYTAIDWLFKHEDTGIILEDDCVVQDSFFPYMEELLTKYKHDERIGMIDGANYIHSVHVPDSYCFSKYKSTNGWGTWKRAWKNMDMNMEWRKTIYMKSIISNMGFRSKDIKYWKYRLKVIDHKQASAWDWQWYFTLAAYNQLSVFPKYSLVTNIGFGEGATHTTEKSIPINYIANKELEFPLSHPKYIVPFELFDNGFYNNNNTLFYNLMKYIPFKIKNFVKKIVR</sequence>
<dbReference type="InterPro" id="IPR029044">
    <property type="entry name" value="Nucleotide-diphossugar_trans"/>
</dbReference>
<dbReference type="SUPFAM" id="SSF53448">
    <property type="entry name" value="Nucleotide-diphospho-sugar transferases"/>
    <property type="match status" value="1"/>
</dbReference>
<organism evidence="1">
    <name type="scientific">bioreactor metagenome</name>
    <dbReference type="NCBI Taxonomy" id="1076179"/>
    <lineage>
        <taxon>unclassified sequences</taxon>
        <taxon>metagenomes</taxon>
        <taxon>ecological metagenomes</taxon>
    </lineage>
</organism>
<reference evidence="1" key="1">
    <citation type="submission" date="2019-08" db="EMBL/GenBank/DDBJ databases">
        <authorList>
            <person name="Kucharzyk K."/>
            <person name="Murdoch R.W."/>
            <person name="Higgins S."/>
            <person name="Loffler F."/>
        </authorList>
    </citation>
    <scope>NUCLEOTIDE SEQUENCE</scope>
</reference>
<dbReference type="AlphaFoldDB" id="A0A644UJN7"/>
<gene>
    <name evidence="1" type="ORF">SDC9_25019</name>
</gene>
<protein>
    <submittedName>
        <fullName evidence="1">Uncharacterized protein</fullName>
    </submittedName>
</protein>
<proteinExistence type="predicted"/>
<dbReference type="Gene3D" id="3.90.550.10">
    <property type="entry name" value="Spore Coat Polysaccharide Biosynthesis Protein SpsA, Chain A"/>
    <property type="match status" value="1"/>
</dbReference>
<accession>A0A644UJN7</accession>
<dbReference type="EMBL" id="VSSQ01000123">
    <property type="protein sequence ID" value="MPL79144.1"/>
    <property type="molecule type" value="Genomic_DNA"/>
</dbReference>
<comment type="caution">
    <text evidence="1">The sequence shown here is derived from an EMBL/GenBank/DDBJ whole genome shotgun (WGS) entry which is preliminary data.</text>
</comment>
<evidence type="ECO:0000313" key="1">
    <source>
        <dbReference type="EMBL" id="MPL79144.1"/>
    </source>
</evidence>